<dbReference type="InterPro" id="IPR022313">
    <property type="entry name" value="Phe/His_NH3-lyase_AS"/>
</dbReference>
<dbReference type="InterPro" id="IPR024083">
    <property type="entry name" value="Fumarase/histidase_N"/>
</dbReference>
<accession>A0A271IW28</accession>
<keyword evidence="11" id="KW-1185">Reference proteome</keyword>
<dbReference type="NCBIfam" id="TIGR01225">
    <property type="entry name" value="hutH"/>
    <property type="match status" value="1"/>
</dbReference>
<name>A0A271IW28_9BACT</name>
<evidence type="ECO:0000256" key="1">
    <source>
        <dbReference type="ARBA" id="ARBA00005113"/>
    </source>
</evidence>
<dbReference type="RefSeq" id="WP_095508956.1">
    <property type="nucleotide sequence ID" value="NZ_MQWD01000001.1"/>
</dbReference>
<comment type="pathway">
    <text evidence="1 8">Amino-acid degradation; L-histidine degradation into L-glutamate; N-formimidoyl-L-glutamate from L-histidine: step 1/3.</text>
</comment>
<evidence type="ECO:0000313" key="10">
    <source>
        <dbReference type="EMBL" id="PAP75320.1"/>
    </source>
</evidence>
<evidence type="ECO:0000256" key="9">
    <source>
        <dbReference type="RuleBase" id="RU004480"/>
    </source>
</evidence>
<reference evidence="10 11" key="1">
    <citation type="submission" date="2016-11" db="EMBL/GenBank/DDBJ databases">
        <title>Study of marine rhodopsin-containing bacteria.</title>
        <authorList>
            <person name="Yoshizawa S."/>
            <person name="Kumagai Y."/>
            <person name="Kogure K."/>
        </authorList>
    </citation>
    <scope>NUCLEOTIDE SEQUENCE [LARGE SCALE GENOMIC DNA]</scope>
    <source>
        <strain evidence="10 11">SAORIC-28</strain>
    </source>
</reference>
<comment type="similarity">
    <text evidence="7">Belongs to the PAL/histidase family.</text>
</comment>
<dbReference type="PANTHER" id="PTHR10362">
    <property type="entry name" value="HISTIDINE AMMONIA-LYASE"/>
    <property type="match status" value="1"/>
</dbReference>
<evidence type="ECO:0000256" key="7">
    <source>
        <dbReference type="RuleBase" id="RU003954"/>
    </source>
</evidence>
<sequence>MTDTIQTLRLDTLDADLDASLASLADDLRRPDGRVARSRALVEAALADGRAHYGLNTGFGALKSERIGPADTAQLQVNLLRSHACGVGAPVPKAITRRMVALKAHALGLGVSGVSPDVVRGLLDLLEHDLIPVVPEQGSLGASGDLAPLSHLALVLLGEGKVWGTEGPVEAARALAEAGVAPVAPGAKDGLALINGTQFMLAHAVEVVTRARRLATTADVVASLTLEARFGSARPFDARVAEVRRHPGHAQSAEAVRRLLEGSEIGPSHADCDRVQDPYSIRCVPQVHGASRDALAYVADVVERELNAVTDNPLVFDRDGQPDVVSAGNFHGQPLAIAMDTASVAVAEWASISERRTYLLVDGGDGLPPFLVERSGLQSGFMIPQYVAASLVSENKTLAHPASVDSIPSSRGQEDHVSMGAWGARKALRIVENAERVLAVEALCAAQALDLRRPLRAGRGVEAAHAAIRARVPFRTDDTAFEPDLEAAADLVRLGRLVEAAEAEVGPLP</sequence>
<evidence type="ECO:0000256" key="4">
    <source>
        <dbReference type="ARBA" id="ARBA00023239"/>
    </source>
</evidence>
<evidence type="ECO:0000256" key="2">
    <source>
        <dbReference type="ARBA" id="ARBA00012994"/>
    </source>
</evidence>
<evidence type="ECO:0000256" key="6">
    <source>
        <dbReference type="NCBIfam" id="TIGR01225"/>
    </source>
</evidence>
<dbReference type="GO" id="GO:0019556">
    <property type="term" value="P:L-histidine catabolic process to glutamate and formamide"/>
    <property type="evidence" value="ECO:0007669"/>
    <property type="project" value="UniProtKB-UniPathway"/>
</dbReference>
<evidence type="ECO:0000256" key="5">
    <source>
        <dbReference type="ARBA" id="ARBA00049269"/>
    </source>
</evidence>
<dbReference type="FunFam" id="1.20.200.10:FF:000003">
    <property type="entry name" value="Histidine ammonia-lyase"/>
    <property type="match status" value="1"/>
</dbReference>
<dbReference type="EC" id="4.3.1.3" evidence="2 6"/>
<keyword evidence="4 7" id="KW-0456">Lyase</keyword>
<dbReference type="Proteomes" id="UP000216339">
    <property type="component" value="Unassembled WGS sequence"/>
</dbReference>
<dbReference type="SUPFAM" id="SSF48557">
    <property type="entry name" value="L-aspartase-like"/>
    <property type="match status" value="1"/>
</dbReference>
<comment type="catalytic activity">
    <reaction evidence="5 8">
        <text>L-histidine = trans-urocanate + NH4(+)</text>
        <dbReference type="Rhea" id="RHEA:21232"/>
        <dbReference type="ChEBI" id="CHEBI:17771"/>
        <dbReference type="ChEBI" id="CHEBI:28938"/>
        <dbReference type="ChEBI" id="CHEBI:57595"/>
        <dbReference type="EC" id="4.3.1.3"/>
    </reaction>
</comment>
<dbReference type="GO" id="GO:0005737">
    <property type="term" value="C:cytoplasm"/>
    <property type="evidence" value="ECO:0007669"/>
    <property type="project" value="UniProtKB-SubCell"/>
</dbReference>
<comment type="subcellular location">
    <subcellularLocation>
        <location evidence="9">Cytoplasm</location>
    </subcellularLocation>
</comment>
<dbReference type="InterPro" id="IPR005921">
    <property type="entry name" value="HutH"/>
</dbReference>
<dbReference type="AlphaFoldDB" id="A0A271IW28"/>
<dbReference type="Gene3D" id="1.20.200.10">
    <property type="entry name" value="Fumarase/aspartase (Central domain)"/>
    <property type="match status" value="1"/>
</dbReference>
<proteinExistence type="inferred from homology"/>
<protein>
    <recommendedName>
        <fullName evidence="2 6">Histidine ammonia-lyase</fullName>
        <ecNumber evidence="2 6">4.3.1.3</ecNumber>
    </recommendedName>
</protein>
<dbReference type="GO" id="GO:0019557">
    <property type="term" value="P:L-histidine catabolic process to glutamate and formate"/>
    <property type="evidence" value="ECO:0007669"/>
    <property type="project" value="UniProtKB-UniPathway"/>
</dbReference>
<dbReference type="Gene3D" id="1.10.275.10">
    <property type="entry name" value="Fumarase/aspartase (N-terminal domain)"/>
    <property type="match status" value="1"/>
</dbReference>
<organism evidence="10 11">
    <name type="scientific">Rubrivirga marina</name>
    <dbReference type="NCBI Taxonomy" id="1196024"/>
    <lineage>
        <taxon>Bacteria</taxon>
        <taxon>Pseudomonadati</taxon>
        <taxon>Rhodothermota</taxon>
        <taxon>Rhodothermia</taxon>
        <taxon>Rhodothermales</taxon>
        <taxon>Rubricoccaceae</taxon>
        <taxon>Rubrivirga</taxon>
    </lineage>
</organism>
<dbReference type="UniPathway" id="UPA00379">
    <property type="reaction ID" value="UER00549"/>
</dbReference>
<evidence type="ECO:0000256" key="8">
    <source>
        <dbReference type="RuleBase" id="RU004479"/>
    </source>
</evidence>
<dbReference type="InterPro" id="IPR008948">
    <property type="entry name" value="L-Aspartase-like"/>
</dbReference>
<comment type="caution">
    <text evidence="10">The sequence shown here is derived from an EMBL/GenBank/DDBJ whole genome shotgun (WGS) entry which is preliminary data.</text>
</comment>
<dbReference type="EMBL" id="MQWD01000001">
    <property type="protein sequence ID" value="PAP75320.1"/>
    <property type="molecule type" value="Genomic_DNA"/>
</dbReference>
<dbReference type="NCBIfam" id="NF006871">
    <property type="entry name" value="PRK09367.1"/>
    <property type="match status" value="1"/>
</dbReference>
<dbReference type="PROSITE" id="PS00488">
    <property type="entry name" value="PAL_HISTIDASE"/>
    <property type="match status" value="1"/>
</dbReference>
<gene>
    <name evidence="10" type="ORF">BSZ37_02105</name>
</gene>
<dbReference type="InterPro" id="IPR001106">
    <property type="entry name" value="Aromatic_Lyase"/>
</dbReference>
<keyword evidence="3 8" id="KW-0369">Histidine metabolism</keyword>
<dbReference type="OrthoDB" id="9806955at2"/>
<dbReference type="FunFam" id="1.10.275.10:FF:000005">
    <property type="entry name" value="Histidine ammonia-lyase"/>
    <property type="match status" value="1"/>
</dbReference>
<evidence type="ECO:0000256" key="3">
    <source>
        <dbReference type="ARBA" id="ARBA00022808"/>
    </source>
</evidence>
<evidence type="ECO:0000313" key="11">
    <source>
        <dbReference type="Proteomes" id="UP000216339"/>
    </source>
</evidence>
<dbReference type="GO" id="GO:0004397">
    <property type="term" value="F:histidine ammonia-lyase activity"/>
    <property type="evidence" value="ECO:0007669"/>
    <property type="project" value="UniProtKB-UniRule"/>
</dbReference>
<dbReference type="CDD" id="cd00332">
    <property type="entry name" value="PAL-HAL"/>
    <property type="match status" value="1"/>
</dbReference>
<dbReference type="Pfam" id="PF00221">
    <property type="entry name" value="Lyase_aromatic"/>
    <property type="match status" value="1"/>
</dbReference>